<proteinExistence type="predicted"/>
<sequence>MKRNECILIDPLKIDKRIEALEEKIASFKAEVDVVLSESIALTKITV</sequence>
<dbReference type="AlphaFoldDB" id="A0A921G228"/>
<organism evidence="1 2">
    <name type="scientific">Sporosarcina psychrophila</name>
    <name type="common">Bacillus psychrophilus</name>
    <dbReference type="NCBI Taxonomy" id="1476"/>
    <lineage>
        <taxon>Bacteria</taxon>
        <taxon>Bacillati</taxon>
        <taxon>Bacillota</taxon>
        <taxon>Bacilli</taxon>
        <taxon>Bacillales</taxon>
        <taxon>Caryophanaceae</taxon>
        <taxon>Sporosarcina</taxon>
    </lineage>
</organism>
<gene>
    <name evidence="1" type="ORF">K8V56_15760</name>
</gene>
<name>A0A921G228_SPOPS</name>
<protein>
    <submittedName>
        <fullName evidence="1">Uncharacterized protein</fullName>
    </submittedName>
</protein>
<evidence type="ECO:0000313" key="2">
    <source>
        <dbReference type="Proteomes" id="UP000698173"/>
    </source>
</evidence>
<comment type="caution">
    <text evidence="1">The sequence shown here is derived from an EMBL/GenBank/DDBJ whole genome shotgun (WGS) entry which is preliminary data.</text>
</comment>
<evidence type="ECO:0000313" key="1">
    <source>
        <dbReference type="EMBL" id="HJF33217.1"/>
    </source>
</evidence>
<reference evidence="1" key="2">
    <citation type="submission" date="2021-09" db="EMBL/GenBank/DDBJ databases">
        <authorList>
            <person name="Gilroy R."/>
        </authorList>
    </citation>
    <scope>NUCLEOTIDE SEQUENCE</scope>
    <source>
        <strain evidence="1">CHK171-7178</strain>
    </source>
</reference>
<dbReference type="Proteomes" id="UP000698173">
    <property type="component" value="Unassembled WGS sequence"/>
</dbReference>
<accession>A0A921G228</accession>
<dbReference type="EMBL" id="DYWT01000247">
    <property type="protein sequence ID" value="HJF33217.1"/>
    <property type="molecule type" value="Genomic_DNA"/>
</dbReference>
<reference evidence="1" key="1">
    <citation type="journal article" date="2021" name="PeerJ">
        <title>Extensive microbial diversity within the chicken gut microbiome revealed by metagenomics and culture.</title>
        <authorList>
            <person name="Gilroy R."/>
            <person name="Ravi A."/>
            <person name="Getino M."/>
            <person name="Pursley I."/>
            <person name="Horton D.L."/>
            <person name="Alikhan N.F."/>
            <person name="Baker D."/>
            <person name="Gharbi K."/>
            <person name="Hall N."/>
            <person name="Watson M."/>
            <person name="Adriaenssens E.M."/>
            <person name="Foster-Nyarko E."/>
            <person name="Jarju S."/>
            <person name="Secka A."/>
            <person name="Antonio M."/>
            <person name="Oren A."/>
            <person name="Chaudhuri R.R."/>
            <person name="La Ragione R."/>
            <person name="Hildebrand F."/>
            <person name="Pallen M.J."/>
        </authorList>
    </citation>
    <scope>NUCLEOTIDE SEQUENCE</scope>
    <source>
        <strain evidence="1">CHK171-7178</strain>
    </source>
</reference>